<protein>
    <submittedName>
        <fullName evidence="1">Uncharacterized protein</fullName>
    </submittedName>
</protein>
<gene>
    <name evidence="1" type="ordered locus">VIT_15s0045g01460</name>
</gene>
<dbReference type="AlphaFoldDB" id="D7U5U3"/>
<dbReference type="HOGENOM" id="CLU_1753027_0_0_1"/>
<dbReference type="PaxDb" id="29760-VIT_15s0045g01460.t01"/>
<dbReference type="EMBL" id="FN596510">
    <property type="protein sequence ID" value="CBI38112.3"/>
    <property type="molecule type" value="Genomic_DNA"/>
</dbReference>
<evidence type="ECO:0000313" key="2">
    <source>
        <dbReference type="Proteomes" id="UP000009183"/>
    </source>
</evidence>
<proteinExistence type="predicted"/>
<keyword evidence="2" id="KW-1185">Reference proteome</keyword>
<evidence type="ECO:0000313" key="1">
    <source>
        <dbReference type="EMBL" id="CBI38112.3"/>
    </source>
</evidence>
<dbReference type="eggNOG" id="ENOG502QR3T">
    <property type="taxonomic scope" value="Eukaryota"/>
</dbReference>
<reference evidence="2" key="1">
    <citation type="journal article" date="2007" name="Nature">
        <title>The grapevine genome sequence suggests ancestral hexaploidization in major angiosperm phyla.</title>
        <authorList>
            <consortium name="The French-Italian Public Consortium for Grapevine Genome Characterization."/>
            <person name="Jaillon O."/>
            <person name="Aury J.-M."/>
            <person name="Noel B."/>
            <person name="Policriti A."/>
            <person name="Clepet C."/>
            <person name="Casagrande A."/>
            <person name="Choisne N."/>
            <person name="Aubourg S."/>
            <person name="Vitulo N."/>
            <person name="Jubin C."/>
            <person name="Vezzi A."/>
            <person name="Legeai F."/>
            <person name="Hugueney P."/>
            <person name="Dasilva C."/>
            <person name="Horner D."/>
            <person name="Mica E."/>
            <person name="Jublot D."/>
            <person name="Poulain J."/>
            <person name="Bruyere C."/>
            <person name="Billault A."/>
            <person name="Segurens B."/>
            <person name="Gouyvenoux M."/>
            <person name="Ugarte E."/>
            <person name="Cattonaro F."/>
            <person name="Anthouard V."/>
            <person name="Vico V."/>
            <person name="Del Fabbro C."/>
            <person name="Alaux M."/>
            <person name="Di Gaspero G."/>
            <person name="Dumas V."/>
            <person name="Felice N."/>
            <person name="Paillard S."/>
            <person name="Juman I."/>
            <person name="Moroldo M."/>
            <person name="Scalabrin S."/>
            <person name="Canaguier A."/>
            <person name="Le Clainche I."/>
            <person name="Malacrida G."/>
            <person name="Durand E."/>
            <person name="Pesole G."/>
            <person name="Laucou V."/>
            <person name="Chatelet P."/>
            <person name="Merdinoglu D."/>
            <person name="Delledonne M."/>
            <person name="Pezzotti M."/>
            <person name="Lecharny A."/>
            <person name="Scarpelli C."/>
            <person name="Artiguenave F."/>
            <person name="Pe M.E."/>
            <person name="Valle G."/>
            <person name="Morgante M."/>
            <person name="Caboche M."/>
            <person name="Adam-Blondon A.-F."/>
            <person name="Weissenbach J."/>
            <person name="Quetier F."/>
            <person name="Wincker P."/>
        </authorList>
    </citation>
    <scope>NUCLEOTIDE SEQUENCE [LARGE SCALE GENOMIC DNA]</scope>
    <source>
        <strain evidence="2">cv. Pinot noir / PN40024</strain>
    </source>
</reference>
<accession>D7U5U3</accession>
<name>D7U5U3_VITVI</name>
<sequence length="149" mass="17373">MLIWICSCIFVLERNYFNKLKLQTWVIPKYKIQYSLKWQNERINILIEEAILDAEERGIKVSSLGLLNQGEELNIYGEIYIHRNPKLKMKLVDGSSLVVAIVLNNNPKGTTQVLFRGKLSKVAYFKPLLCAKKVSRWLLSMMKSTRRLI</sequence>
<dbReference type="Proteomes" id="UP000009183">
    <property type="component" value="Chromosome 15"/>
</dbReference>
<dbReference type="InParanoid" id="D7U5U3"/>
<organism evidence="1 2">
    <name type="scientific">Vitis vinifera</name>
    <name type="common">Grape</name>
    <dbReference type="NCBI Taxonomy" id="29760"/>
    <lineage>
        <taxon>Eukaryota</taxon>
        <taxon>Viridiplantae</taxon>
        <taxon>Streptophyta</taxon>
        <taxon>Embryophyta</taxon>
        <taxon>Tracheophyta</taxon>
        <taxon>Spermatophyta</taxon>
        <taxon>Magnoliopsida</taxon>
        <taxon>eudicotyledons</taxon>
        <taxon>Gunneridae</taxon>
        <taxon>Pentapetalae</taxon>
        <taxon>rosids</taxon>
        <taxon>Vitales</taxon>
        <taxon>Vitaceae</taxon>
        <taxon>Viteae</taxon>
        <taxon>Vitis</taxon>
    </lineage>
</organism>